<gene>
    <name evidence="1" type="ORF">CKAH01_07003</name>
</gene>
<evidence type="ECO:0000313" key="1">
    <source>
        <dbReference type="EMBL" id="KAK2741662.1"/>
    </source>
</evidence>
<evidence type="ECO:0000313" key="2">
    <source>
        <dbReference type="Proteomes" id="UP001281614"/>
    </source>
</evidence>
<dbReference type="AlphaFoldDB" id="A0AAD9Y7W0"/>
<organism evidence="1 2">
    <name type="scientific">Colletotrichum kahawae</name>
    <name type="common">Coffee berry disease fungus</name>
    <dbReference type="NCBI Taxonomy" id="34407"/>
    <lineage>
        <taxon>Eukaryota</taxon>
        <taxon>Fungi</taxon>
        <taxon>Dikarya</taxon>
        <taxon>Ascomycota</taxon>
        <taxon>Pezizomycotina</taxon>
        <taxon>Sordariomycetes</taxon>
        <taxon>Hypocreomycetidae</taxon>
        <taxon>Glomerellales</taxon>
        <taxon>Glomerellaceae</taxon>
        <taxon>Colletotrichum</taxon>
        <taxon>Colletotrichum gloeosporioides species complex</taxon>
    </lineage>
</organism>
<reference evidence="1" key="1">
    <citation type="submission" date="2023-02" db="EMBL/GenBank/DDBJ databases">
        <title>Colletotrichum kahawae CIFC_Que2 genome sequencing and assembly.</title>
        <authorList>
            <person name="Baroncelli R."/>
        </authorList>
    </citation>
    <scope>NUCLEOTIDE SEQUENCE</scope>
    <source>
        <strain evidence="1">CIFC_Que2</strain>
    </source>
</reference>
<name>A0AAD9Y7W0_COLKA</name>
<keyword evidence="2" id="KW-1185">Reference proteome</keyword>
<sequence>MSESRPKATEEMSTGIDQICKAPAGPLGVQSRLASPAAHFLPRLPRGVPCHQPQLIHTHMRWSTSLLQRRTLPVSPARSPSEG</sequence>
<accession>A0AAD9Y7W0</accession>
<comment type="caution">
    <text evidence="1">The sequence shown here is derived from an EMBL/GenBank/DDBJ whole genome shotgun (WGS) entry which is preliminary data.</text>
</comment>
<dbReference type="Proteomes" id="UP001281614">
    <property type="component" value="Unassembled WGS sequence"/>
</dbReference>
<protein>
    <submittedName>
        <fullName evidence="1">Uncharacterized protein</fullName>
    </submittedName>
</protein>
<dbReference type="EMBL" id="VYYT01000334">
    <property type="protein sequence ID" value="KAK2741662.1"/>
    <property type="molecule type" value="Genomic_DNA"/>
</dbReference>
<proteinExistence type="predicted"/>